<evidence type="ECO:0000256" key="4">
    <source>
        <dbReference type="ARBA" id="ARBA00023136"/>
    </source>
</evidence>
<accession>A0A1I7X4W5</accession>
<evidence type="ECO:0000256" key="6">
    <source>
        <dbReference type="SAM" id="Phobius"/>
    </source>
</evidence>
<evidence type="ECO:0000256" key="2">
    <source>
        <dbReference type="ARBA" id="ARBA00022692"/>
    </source>
</evidence>
<dbReference type="AlphaFoldDB" id="A0A1I7X4W5"/>
<keyword evidence="3 6" id="KW-1133">Transmembrane helix</keyword>
<keyword evidence="2 6" id="KW-0812">Transmembrane</keyword>
<evidence type="ECO:0000256" key="1">
    <source>
        <dbReference type="ARBA" id="ARBA00004141"/>
    </source>
</evidence>
<proteinExistence type="inferred from homology"/>
<reference evidence="8" key="1">
    <citation type="submission" date="2016-11" db="UniProtKB">
        <authorList>
            <consortium name="WormBaseParasite"/>
        </authorList>
    </citation>
    <scope>IDENTIFICATION</scope>
</reference>
<feature type="transmembrane region" description="Helical" evidence="6">
    <location>
        <begin position="29"/>
        <end position="53"/>
    </location>
</feature>
<dbReference type="PANTHER" id="PTHR31357">
    <property type="entry name" value="SERPENTINE RECEPTOR CLASS ALPHA-10"/>
    <property type="match status" value="1"/>
</dbReference>
<evidence type="ECO:0000313" key="8">
    <source>
        <dbReference type="WBParaSite" id="Hba_12504"/>
    </source>
</evidence>
<sequence>MWALKDEDPNEYSISCTSMTHSVQAGITYVYRIIFVLDLVSLISFIVLYQYNIKKSSISFKLSNKFQRCENVEVLRSLVPLIVTNGILDVITITMGISSKLFRKNLSFRQIKIAENMAYMIHPQYCLVMVILLVFALKRHRIRRKIKLNTIVKKSTPKEREDMYFKSYAKQW</sequence>
<evidence type="ECO:0000313" key="7">
    <source>
        <dbReference type="Proteomes" id="UP000095283"/>
    </source>
</evidence>
<dbReference type="WBParaSite" id="Hba_12504">
    <property type="protein sequence ID" value="Hba_12504"/>
    <property type="gene ID" value="Hba_12504"/>
</dbReference>
<keyword evidence="4 6" id="KW-0472">Membrane</keyword>
<dbReference type="GO" id="GO:0004984">
    <property type="term" value="F:olfactory receptor activity"/>
    <property type="evidence" value="ECO:0007669"/>
    <property type="project" value="TreeGrafter"/>
</dbReference>
<dbReference type="PANTHER" id="PTHR31357:SF5">
    <property type="entry name" value="SERPENTINE RECEPTOR CLASS ALPHA-1-RELATED"/>
    <property type="match status" value="1"/>
</dbReference>
<keyword evidence="7" id="KW-1185">Reference proteome</keyword>
<dbReference type="InterPro" id="IPR019408">
    <property type="entry name" value="7TM_GPCR_serpentine_rcpt_Srab"/>
</dbReference>
<dbReference type="Proteomes" id="UP000095283">
    <property type="component" value="Unplaced"/>
</dbReference>
<comment type="subcellular location">
    <subcellularLocation>
        <location evidence="1">Membrane</location>
        <topology evidence="1">Multi-pass membrane protein</topology>
    </subcellularLocation>
</comment>
<comment type="similarity">
    <text evidence="5">Belongs to the nematode receptor-like protein sra family.</text>
</comment>
<dbReference type="GO" id="GO:0016020">
    <property type="term" value="C:membrane"/>
    <property type="evidence" value="ECO:0007669"/>
    <property type="project" value="UniProtKB-SubCell"/>
</dbReference>
<feature type="transmembrane region" description="Helical" evidence="6">
    <location>
        <begin position="74"/>
        <end position="97"/>
    </location>
</feature>
<dbReference type="Pfam" id="PF10292">
    <property type="entry name" value="7TM_GPCR_Srab"/>
    <property type="match status" value="1"/>
</dbReference>
<organism evidence="7 8">
    <name type="scientific">Heterorhabditis bacteriophora</name>
    <name type="common">Entomopathogenic nematode worm</name>
    <dbReference type="NCBI Taxonomy" id="37862"/>
    <lineage>
        <taxon>Eukaryota</taxon>
        <taxon>Metazoa</taxon>
        <taxon>Ecdysozoa</taxon>
        <taxon>Nematoda</taxon>
        <taxon>Chromadorea</taxon>
        <taxon>Rhabditida</taxon>
        <taxon>Rhabditina</taxon>
        <taxon>Rhabditomorpha</taxon>
        <taxon>Strongyloidea</taxon>
        <taxon>Heterorhabditidae</taxon>
        <taxon>Heterorhabditis</taxon>
    </lineage>
</organism>
<dbReference type="InterPro" id="IPR051080">
    <property type="entry name" value="Nematode_rcpt-like_serp_alpha"/>
</dbReference>
<evidence type="ECO:0000256" key="5">
    <source>
        <dbReference type="ARBA" id="ARBA00037994"/>
    </source>
</evidence>
<protein>
    <submittedName>
        <fullName evidence="8">G_PROTEIN_RECEP_F1_2 domain-containing protein</fullName>
    </submittedName>
</protein>
<feature type="transmembrane region" description="Helical" evidence="6">
    <location>
        <begin position="117"/>
        <end position="137"/>
    </location>
</feature>
<name>A0A1I7X4W5_HETBA</name>
<evidence type="ECO:0000256" key="3">
    <source>
        <dbReference type="ARBA" id="ARBA00022989"/>
    </source>
</evidence>